<dbReference type="Pfam" id="PF02624">
    <property type="entry name" value="YcaO"/>
    <property type="match status" value="1"/>
</dbReference>
<dbReference type="AlphaFoldDB" id="A0A4R0Z2W6"/>
<name>A0A4R0Z2W6_9GAMM</name>
<organism evidence="2 3">
    <name type="scientific">Dyella soli</name>
    <dbReference type="NCBI Taxonomy" id="522319"/>
    <lineage>
        <taxon>Bacteria</taxon>
        <taxon>Pseudomonadati</taxon>
        <taxon>Pseudomonadota</taxon>
        <taxon>Gammaproteobacteria</taxon>
        <taxon>Lysobacterales</taxon>
        <taxon>Rhodanobacteraceae</taxon>
        <taxon>Dyella</taxon>
    </lineage>
</organism>
<protein>
    <recommendedName>
        <fullName evidence="1">YcaO domain-containing protein</fullName>
    </recommendedName>
</protein>
<dbReference type="EMBL" id="SJTG01000001">
    <property type="protein sequence ID" value="TCI13546.1"/>
    <property type="molecule type" value="Genomic_DNA"/>
</dbReference>
<gene>
    <name evidence="2" type="ORF">EZM97_09860</name>
</gene>
<feature type="domain" description="YcaO" evidence="1">
    <location>
        <begin position="55"/>
        <end position="401"/>
    </location>
</feature>
<evidence type="ECO:0000313" key="3">
    <source>
        <dbReference type="Proteomes" id="UP000291822"/>
    </source>
</evidence>
<comment type="caution">
    <text evidence="2">The sequence shown here is derived from an EMBL/GenBank/DDBJ whole genome shotgun (WGS) entry which is preliminary data.</text>
</comment>
<proteinExistence type="predicted"/>
<reference evidence="2 3" key="1">
    <citation type="submission" date="2019-02" db="EMBL/GenBank/DDBJ databases">
        <title>Dyella amyloliquefaciens sp. nov., isolated from forest soil.</title>
        <authorList>
            <person name="Gao Z.-H."/>
            <person name="Qiu L.-H."/>
        </authorList>
    </citation>
    <scope>NUCLEOTIDE SEQUENCE [LARGE SCALE GENOMIC DNA]</scope>
    <source>
        <strain evidence="2 3">KACC 12747</strain>
    </source>
</reference>
<dbReference type="InterPro" id="IPR003776">
    <property type="entry name" value="YcaO-like_dom"/>
</dbReference>
<dbReference type="Proteomes" id="UP000291822">
    <property type="component" value="Unassembled WGS sequence"/>
</dbReference>
<dbReference type="Gene3D" id="3.30.1330.230">
    <property type="match status" value="1"/>
</dbReference>
<dbReference type="PANTHER" id="PTHR37809">
    <property type="entry name" value="RIBOSOMAL PROTEIN S12 METHYLTHIOTRANSFERASE ACCESSORY FACTOR YCAO"/>
    <property type="match status" value="1"/>
</dbReference>
<evidence type="ECO:0000313" key="2">
    <source>
        <dbReference type="EMBL" id="TCI13546.1"/>
    </source>
</evidence>
<dbReference type="PANTHER" id="PTHR37809:SF1">
    <property type="entry name" value="RIBOSOMAL PROTEIN S12 METHYLTHIOTRANSFERASE ACCESSORY FACTOR YCAO"/>
    <property type="match status" value="1"/>
</dbReference>
<evidence type="ECO:0000259" key="1">
    <source>
        <dbReference type="PROSITE" id="PS51664"/>
    </source>
</evidence>
<sequence length="401" mass="43487">MSNDVEREFSLDEAERRIDRFVHAEGLSWRLRMHGERHGVCLARLTRGQDVIHRGAGKGKLRSALVGGKYEAVEHWLTERWGGRHACVVPVDKAAEQATTDHLPMALLREQPGARIACRTYTRLGDGATTLQPLSLALPGYERQRLAGDTFDYRHLRRYASNSGTAMGGNVAEATLHALNECIERDALSLFLLTHFYYRSGSPLRRVDLSQVPDDLGVLIDDIRGIIGAELVLLNISTGFGVTTCLAFAHATYDGPHVYGAGASLSPIHAAFRALSELLQVHLAVSNGWCGDDLALAQASLRGFPALYRALMFSVNALQGSSMESERLDGDVRRPLDHQIETIVEALAGRGFHAAACVLGETDEGLALVNVTVPGFERFFVVGSGNVVLPGGRGKLAAQTA</sequence>
<accession>A0A4R0Z2W6</accession>
<keyword evidence="3" id="KW-1185">Reference proteome</keyword>
<dbReference type="PROSITE" id="PS51664">
    <property type="entry name" value="YCAO"/>
    <property type="match status" value="1"/>
</dbReference>